<dbReference type="Gene3D" id="3.40.50.300">
    <property type="entry name" value="P-loop containing nucleotide triphosphate hydrolases"/>
    <property type="match status" value="1"/>
</dbReference>
<evidence type="ECO:0000313" key="9">
    <source>
        <dbReference type="EMBL" id="MFK2857174.1"/>
    </source>
</evidence>
<evidence type="ECO:0000256" key="7">
    <source>
        <dbReference type="SAM" id="MobiDB-lite"/>
    </source>
</evidence>
<feature type="compositionally biased region" description="Basic and acidic residues" evidence="7">
    <location>
        <begin position="184"/>
        <end position="193"/>
    </location>
</feature>
<evidence type="ECO:0000256" key="4">
    <source>
        <dbReference type="ARBA" id="ARBA00022741"/>
    </source>
</evidence>
<feature type="region of interest" description="Disordered" evidence="7">
    <location>
        <begin position="184"/>
        <end position="208"/>
    </location>
</feature>
<comment type="caution">
    <text evidence="9">The sequence shown here is derived from an EMBL/GenBank/DDBJ whole genome shotgun (WGS) entry which is preliminary data.</text>
</comment>
<keyword evidence="10" id="KW-1185">Reference proteome</keyword>
<comment type="similarity">
    <text evidence="6">Belongs to the ribose 1,5-bisphosphokinase family.</text>
</comment>
<name>A0ABW8IR40_9GAMM</name>
<dbReference type="SMART" id="SM00072">
    <property type="entry name" value="GuKc"/>
    <property type="match status" value="1"/>
</dbReference>
<accession>A0ABW8IR40</accession>
<gene>
    <name evidence="6 9" type="primary">phnN</name>
    <name evidence="9" type="ORF">ISP18_21400</name>
</gene>
<evidence type="ECO:0000256" key="2">
    <source>
        <dbReference type="ARBA" id="ARBA00005069"/>
    </source>
</evidence>
<dbReference type="InterPro" id="IPR027417">
    <property type="entry name" value="P-loop_NTPase"/>
</dbReference>
<comment type="pathway">
    <text evidence="2 6">Metabolic intermediate biosynthesis; 5-phospho-alpha-D-ribose 1-diphosphate biosynthesis; 5-phospho-alpha-D-ribose 1-diphosphate from D-ribose 5-phosphate (route II): step 3/3.</text>
</comment>
<evidence type="ECO:0000256" key="3">
    <source>
        <dbReference type="ARBA" id="ARBA00022679"/>
    </source>
</evidence>
<keyword evidence="5 6" id="KW-0067">ATP-binding</keyword>
<organism evidence="9 10">
    <name type="scientific">Dyella humi</name>
    <dbReference type="NCBI Taxonomy" id="1770547"/>
    <lineage>
        <taxon>Bacteria</taxon>
        <taxon>Pseudomonadati</taxon>
        <taxon>Pseudomonadota</taxon>
        <taxon>Gammaproteobacteria</taxon>
        <taxon>Lysobacterales</taxon>
        <taxon>Rhodanobacteraceae</taxon>
        <taxon>Dyella</taxon>
    </lineage>
</organism>
<dbReference type="RefSeq" id="WP_380007347.1">
    <property type="nucleotide sequence ID" value="NZ_JADIKI010000023.1"/>
</dbReference>
<dbReference type="NCBIfam" id="TIGR02322">
    <property type="entry name" value="phosphon_PhnN"/>
    <property type="match status" value="1"/>
</dbReference>
<feature type="binding site" evidence="6">
    <location>
        <begin position="11"/>
        <end position="18"/>
    </location>
    <ligand>
        <name>ATP</name>
        <dbReference type="ChEBI" id="CHEBI:30616"/>
    </ligand>
</feature>
<evidence type="ECO:0000256" key="1">
    <source>
        <dbReference type="ARBA" id="ARBA00000373"/>
    </source>
</evidence>
<evidence type="ECO:0000256" key="6">
    <source>
        <dbReference type="HAMAP-Rule" id="MF_00836"/>
    </source>
</evidence>
<evidence type="ECO:0000313" key="10">
    <source>
        <dbReference type="Proteomes" id="UP001620409"/>
    </source>
</evidence>
<dbReference type="Proteomes" id="UP001620409">
    <property type="component" value="Unassembled WGS sequence"/>
</dbReference>
<comment type="function">
    <text evidence="6">Catalyzes the phosphorylation of ribose 1,5-bisphosphate to 5-phospho-D-ribosyl alpha-1-diphosphate (PRPP).</text>
</comment>
<reference evidence="9 10" key="1">
    <citation type="submission" date="2020-10" db="EMBL/GenBank/DDBJ databases">
        <title>Phylogeny of dyella-like bacteria.</title>
        <authorList>
            <person name="Fu J."/>
        </authorList>
    </citation>
    <scope>NUCLEOTIDE SEQUENCE [LARGE SCALE GENOMIC DNA]</scope>
    <source>
        <strain evidence="9 10">DHG40</strain>
    </source>
</reference>
<keyword evidence="3 6" id="KW-0808">Transferase</keyword>
<dbReference type="EC" id="2.7.4.23" evidence="6"/>
<evidence type="ECO:0000256" key="5">
    <source>
        <dbReference type="ARBA" id="ARBA00022840"/>
    </source>
</evidence>
<comment type="catalytic activity">
    <reaction evidence="1 6">
        <text>alpha-D-ribose 1,5-bisphosphate + ATP = 5-phospho-alpha-D-ribose 1-diphosphate + ADP</text>
        <dbReference type="Rhea" id="RHEA:20109"/>
        <dbReference type="ChEBI" id="CHEBI:30616"/>
        <dbReference type="ChEBI" id="CHEBI:58017"/>
        <dbReference type="ChEBI" id="CHEBI:68688"/>
        <dbReference type="ChEBI" id="CHEBI:456216"/>
        <dbReference type="EC" id="2.7.4.23"/>
    </reaction>
</comment>
<dbReference type="EMBL" id="JADIKI010000023">
    <property type="protein sequence ID" value="MFK2857174.1"/>
    <property type="molecule type" value="Genomic_DNA"/>
</dbReference>
<feature type="domain" description="Guanylate kinase/L-type calcium channel beta subunit" evidence="8">
    <location>
        <begin position="3"/>
        <end position="181"/>
    </location>
</feature>
<dbReference type="SUPFAM" id="SSF52540">
    <property type="entry name" value="P-loop containing nucleoside triphosphate hydrolases"/>
    <property type="match status" value="1"/>
</dbReference>
<proteinExistence type="inferred from homology"/>
<dbReference type="HAMAP" id="MF_00836">
    <property type="entry name" value="PhnN"/>
    <property type="match status" value="1"/>
</dbReference>
<evidence type="ECO:0000259" key="8">
    <source>
        <dbReference type="SMART" id="SM00072"/>
    </source>
</evidence>
<keyword evidence="4 6" id="KW-0547">Nucleotide-binding</keyword>
<dbReference type="NCBIfam" id="NF007485">
    <property type="entry name" value="PRK10078.1"/>
    <property type="match status" value="1"/>
</dbReference>
<dbReference type="InterPro" id="IPR012699">
    <property type="entry name" value="PhnN"/>
</dbReference>
<dbReference type="InterPro" id="IPR008145">
    <property type="entry name" value="GK/Ca_channel_bsu"/>
</dbReference>
<protein>
    <recommendedName>
        <fullName evidence="6">Ribose 1,5-bisphosphate phosphokinase PhnN</fullName>
        <ecNumber evidence="6">2.7.4.23</ecNumber>
    </recommendedName>
    <alternativeName>
        <fullName evidence="6">Ribose 1,5-bisphosphokinase</fullName>
    </alternativeName>
</protein>
<sequence>MNEGRLYYVMGPSGAGKDSVLAWIRQQGAAHGVLCAHRYITRPAHAGGENHVALSEDEFRLREQRGLFVLSWQAHGLHYGIGSEVLHWLAHGMDVLANGSRAAFELARQRFDNLQPVLITASAERIAQRLAARGRETEADIAARLQRAQAYPVPPGSLLIRNDDSVAEAGALLLRAICEARESMRGREGRETEGTAQAMDYGSPLFQE</sequence>